<evidence type="ECO:0000256" key="1">
    <source>
        <dbReference type="ARBA" id="ARBA00005156"/>
    </source>
</evidence>
<dbReference type="eggNOG" id="KOG2648">
    <property type="taxonomic scope" value="Eukaryota"/>
</dbReference>
<dbReference type="InterPro" id="IPR016435">
    <property type="entry name" value="DPH1/DPH2"/>
</dbReference>
<keyword evidence="6 11" id="KW-0949">S-adenosyl-L-methionine</keyword>
<dbReference type="InterPro" id="IPR035435">
    <property type="entry name" value="DPH1/DPH2_euk_archaea"/>
</dbReference>
<proteinExistence type="inferred from homology"/>
<evidence type="ECO:0000256" key="9">
    <source>
        <dbReference type="ARBA" id="ARBA00023014"/>
    </source>
</evidence>
<protein>
    <recommendedName>
        <fullName evidence="4 11">2-(3-amino-3-carboxypropyl)histidine synthase subunit 1</fullName>
        <ecNumber evidence="3 11">2.5.1.108</ecNumber>
    </recommendedName>
</protein>
<dbReference type="GO" id="GO:0051539">
    <property type="term" value="F:4 iron, 4 sulfur cluster binding"/>
    <property type="evidence" value="ECO:0007669"/>
    <property type="project" value="UniProtKB-UniRule"/>
</dbReference>
<keyword evidence="8" id="KW-0408">Iron</keyword>
<keyword evidence="5 11" id="KW-0808">Transferase</keyword>
<comment type="function">
    <text evidence="11">Catalyzes the first step of diphthamide biosynthesis, a post-translational modification of histidine which occurs in elongation factor 2.</text>
</comment>
<dbReference type="Proteomes" id="UP000005666">
    <property type="component" value="Chromosome 3"/>
</dbReference>
<evidence type="ECO:0000256" key="8">
    <source>
        <dbReference type="ARBA" id="ARBA00023004"/>
    </source>
</evidence>
<evidence type="ECO:0000256" key="6">
    <source>
        <dbReference type="ARBA" id="ARBA00022691"/>
    </source>
</evidence>
<dbReference type="InterPro" id="IPR042265">
    <property type="entry name" value="DPH1/DPH2_3"/>
</dbReference>
<dbReference type="FunFam" id="3.40.50.11840:FF:000001">
    <property type="entry name" value="2-(3-amino-3-carboxypropyl)histidine synthase subunit 1"/>
    <property type="match status" value="1"/>
</dbReference>
<dbReference type="NCBIfam" id="TIGR00322">
    <property type="entry name" value="diphth2_R"/>
    <property type="match status" value="1"/>
</dbReference>
<evidence type="ECO:0000256" key="3">
    <source>
        <dbReference type="ARBA" id="ARBA00012221"/>
    </source>
</evidence>
<dbReference type="Gene3D" id="3.40.50.11860">
    <property type="entry name" value="Diphthamide synthesis DPH1/DPH2 domain 3"/>
    <property type="match status" value="1"/>
</dbReference>
<dbReference type="SFLD" id="SFLDS00032">
    <property type="entry name" value="Radical_SAM_3-amino-3-carboxyp"/>
    <property type="match status" value="1"/>
</dbReference>
<evidence type="ECO:0000256" key="2">
    <source>
        <dbReference type="ARBA" id="ARBA00010173"/>
    </source>
</evidence>
<dbReference type="Gene3D" id="3.40.50.11850">
    <property type="entry name" value="Diphthamide synthesis DPH1/DPH2 domain 2"/>
    <property type="match status" value="1"/>
</dbReference>
<evidence type="ECO:0000256" key="5">
    <source>
        <dbReference type="ARBA" id="ARBA00022679"/>
    </source>
</evidence>
<dbReference type="GO" id="GO:0120513">
    <property type="term" value="C:2-(3-amino-3-carboxypropyl)histidine synthase complex"/>
    <property type="evidence" value="ECO:0007669"/>
    <property type="project" value="EnsemblFungi"/>
</dbReference>
<dbReference type="UniPathway" id="UPA00559"/>
<comment type="pathway">
    <text evidence="1 11">Protein modification; peptidyl-diphthamide biosynthesis.</text>
</comment>
<evidence type="ECO:0000313" key="13">
    <source>
        <dbReference type="Proteomes" id="UP000005666"/>
    </source>
</evidence>
<organism evidence="12 13">
    <name type="scientific">Tetrapisispora phaffii (strain ATCC 24235 / CBS 4417 / NBRC 1672 / NRRL Y-8282 / UCD 70-5)</name>
    <name type="common">Yeast</name>
    <name type="synonym">Fabospora phaffii</name>
    <dbReference type="NCBI Taxonomy" id="1071381"/>
    <lineage>
        <taxon>Eukaryota</taxon>
        <taxon>Fungi</taxon>
        <taxon>Dikarya</taxon>
        <taxon>Ascomycota</taxon>
        <taxon>Saccharomycotina</taxon>
        <taxon>Saccharomycetes</taxon>
        <taxon>Saccharomycetales</taxon>
        <taxon>Saccharomycetaceae</taxon>
        <taxon>Tetrapisispora</taxon>
    </lineage>
</organism>
<dbReference type="Gene3D" id="3.40.50.11840">
    <property type="entry name" value="Diphthamide synthesis DPH1/DPH2 domain 1"/>
    <property type="match status" value="1"/>
</dbReference>
<dbReference type="GO" id="GO:0046872">
    <property type="term" value="F:metal ion binding"/>
    <property type="evidence" value="ECO:0007669"/>
    <property type="project" value="UniProtKB-KW"/>
</dbReference>
<dbReference type="EMBL" id="HE612858">
    <property type="protein sequence ID" value="CCE62482.1"/>
    <property type="molecule type" value="Genomic_DNA"/>
</dbReference>
<dbReference type="PANTHER" id="PTHR10762:SF1">
    <property type="entry name" value="2-(3-AMINO-3-CARBOXYPROPYL)HISTIDINE SYNTHASE SUBUNIT 1"/>
    <property type="match status" value="1"/>
</dbReference>
<dbReference type="Pfam" id="PF01866">
    <property type="entry name" value="Diphthamide_syn"/>
    <property type="match status" value="1"/>
</dbReference>
<dbReference type="SFLD" id="SFLDG01121">
    <property type="entry name" value="Diphthamide_biosynthesis"/>
    <property type="match status" value="1"/>
</dbReference>
<dbReference type="AlphaFoldDB" id="G8BRV6"/>
<sequence>MPETSKAPKRRFVGSRKKNVDVIPNADGNVSTIIHTPRRPATGKALNTIPDDILNDEELNEAIKLLPNNYNFELHKTIWNIKKSNAKRVALQMPEGLLIYSLIISDILEQFCECETVVMGDVSYGACCIDDFTARSLDCDFIVHYAHSCLVPIDVTTIKVLYVFVTIYIEEQHIIKTLQKNFKGGSRIATFSTIQFNPTVHSIKDKLKNDKEHVLYIIPPQIKPLSKGEVLGCTSQRLDKNQIDYMLYIGDGRFHLESPMIHNPGIPAFRYDPYSRKFTRETYDQSELVEVRSEAIESARSAQTVGLILGALGRQGNLATVENLEAKLKKAGKKIVKIILSEIFPQKLAMFDKIDAFIQVACPRLSIDWGYAFNKPLLTPYEANVLLNFDVMFTKDYYPMDYYEENGYGRGRIPEHAIETDI</sequence>
<keyword evidence="7" id="KW-0479">Metal-binding</keyword>
<keyword evidence="13" id="KW-1185">Reference proteome</keyword>
<keyword evidence="11" id="KW-0004">4Fe-4S</keyword>
<dbReference type="GO" id="GO:0090560">
    <property type="term" value="F:2-(3-amino-3-carboxypropyl)histidine synthase activity"/>
    <property type="evidence" value="ECO:0007669"/>
    <property type="project" value="UniProtKB-UniRule"/>
</dbReference>
<dbReference type="STRING" id="1071381.G8BRV6"/>
<dbReference type="EC" id="2.5.1.108" evidence="3 11"/>
<dbReference type="PIRSF" id="PIRSF004967">
    <property type="entry name" value="DPH1"/>
    <property type="match status" value="1"/>
</dbReference>
<evidence type="ECO:0000256" key="4">
    <source>
        <dbReference type="ARBA" id="ARBA00021915"/>
    </source>
</evidence>
<comment type="cofactor">
    <cofactor evidence="11">
        <name>[4Fe-4S] cluster</name>
        <dbReference type="ChEBI" id="CHEBI:49883"/>
    </cofactor>
    <text evidence="11">Binds 1 [4Fe-4S] cluster per subunit. The cluster is coordinated with 3 cysteines and an exchangeable S-adenosyl-L-methionine.</text>
</comment>
<dbReference type="InterPro" id="IPR042264">
    <property type="entry name" value="DPH1/DPH2_2"/>
</dbReference>
<dbReference type="HOGENOM" id="CLU_037146_1_1_1"/>
<dbReference type="KEGG" id="tpf:TPHA_0C03300"/>
<dbReference type="GeneID" id="11533761"/>
<reference evidence="12 13" key="1">
    <citation type="journal article" date="2011" name="Proc. Natl. Acad. Sci. U.S.A.">
        <title>Evolutionary erosion of yeast sex chromosomes by mating-type switching accidents.</title>
        <authorList>
            <person name="Gordon J.L."/>
            <person name="Armisen D."/>
            <person name="Proux-Wera E."/>
            <person name="Oheigeartaigh S.S."/>
            <person name="Byrne K.P."/>
            <person name="Wolfe K.H."/>
        </authorList>
    </citation>
    <scope>NUCLEOTIDE SEQUENCE [LARGE SCALE GENOMIC DNA]</scope>
    <source>
        <strain evidence="13">ATCC 24235 / CBS 4417 / NBRC 1672 / NRRL Y-8282 / UCD 70-5</strain>
    </source>
</reference>
<dbReference type="PANTHER" id="PTHR10762">
    <property type="entry name" value="DIPHTHAMIDE BIOSYNTHESIS PROTEIN"/>
    <property type="match status" value="1"/>
</dbReference>
<comment type="catalytic activity">
    <reaction evidence="10 11">
        <text>L-histidyl-[translation elongation factor 2] + S-adenosyl-L-methionine = 2-[(3S)-amino-3-carboxypropyl]-L-histidyl-[translation elongation factor 2] + S-methyl-5'-thioadenosine + H(+)</text>
        <dbReference type="Rhea" id="RHEA:36783"/>
        <dbReference type="Rhea" id="RHEA-COMP:9748"/>
        <dbReference type="Rhea" id="RHEA-COMP:9749"/>
        <dbReference type="ChEBI" id="CHEBI:15378"/>
        <dbReference type="ChEBI" id="CHEBI:17509"/>
        <dbReference type="ChEBI" id="CHEBI:29979"/>
        <dbReference type="ChEBI" id="CHEBI:59789"/>
        <dbReference type="ChEBI" id="CHEBI:73995"/>
        <dbReference type="EC" id="2.5.1.108"/>
    </reaction>
</comment>
<dbReference type="RefSeq" id="XP_003684916.1">
    <property type="nucleotide sequence ID" value="XM_003684868.1"/>
</dbReference>
<gene>
    <name evidence="12" type="primary">TPHA0C03300</name>
    <name evidence="12" type="ordered locus">TPHA_0C03300</name>
</gene>
<accession>G8BRV6</accession>
<dbReference type="OrthoDB" id="1649088at2759"/>
<dbReference type="OMA" id="PGQVLGC"/>
<dbReference type="FunFam" id="3.40.50.11860:FF:000002">
    <property type="entry name" value="2-(3-amino-3-carboxypropyl)histidine synthase subunit 1"/>
    <property type="match status" value="1"/>
</dbReference>
<dbReference type="InterPro" id="IPR042263">
    <property type="entry name" value="DPH1/DPH2_1"/>
</dbReference>
<evidence type="ECO:0000256" key="11">
    <source>
        <dbReference type="PIRNR" id="PIRNR004967"/>
    </source>
</evidence>
<name>G8BRV6_TETPH</name>
<dbReference type="GO" id="GO:0017183">
    <property type="term" value="P:protein histidyl modification to diphthamide"/>
    <property type="evidence" value="ECO:0007669"/>
    <property type="project" value="UniProtKB-UniRule"/>
</dbReference>
<evidence type="ECO:0000256" key="10">
    <source>
        <dbReference type="ARBA" id="ARBA00048403"/>
    </source>
</evidence>
<evidence type="ECO:0000313" key="12">
    <source>
        <dbReference type="EMBL" id="CCE62482.1"/>
    </source>
</evidence>
<comment type="similarity">
    <text evidence="2 11">Belongs to the DPH1/DPH2 family. DPH1 subfamily.</text>
</comment>
<dbReference type="FunFam" id="3.40.50.11850:FF:000001">
    <property type="entry name" value="2-(3-amino-3-carboxypropyl)histidine synthase subunit 1"/>
    <property type="match status" value="1"/>
</dbReference>
<evidence type="ECO:0000256" key="7">
    <source>
        <dbReference type="ARBA" id="ARBA00022723"/>
    </source>
</evidence>
<keyword evidence="9" id="KW-0411">Iron-sulfur</keyword>